<proteinExistence type="predicted"/>
<dbReference type="AlphaFoldDB" id="A0A3E2XNU7"/>
<organism evidence="1 2">
    <name type="scientific">Coprococcus catus</name>
    <dbReference type="NCBI Taxonomy" id="116085"/>
    <lineage>
        <taxon>Bacteria</taxon>
        <taxon>Bacillati</taxon>
        <taxon>Bacillota</taxon>
        <taxon>Clostridia</taxon>
        <taxon>Lachnospirales</taxon>
        <taxon>Lachnospiraceae</taxon>
        <taxon>Coprococcus</taxon>
    </lineage>
</organism>
<dbReference type="Proteomes" id="UP000261231">
    <property type="component" value="Unassembled WGS sequence"/>
</dbReference>
<sequence>MKKEKSETDNVYVCYCILREMHPGKHQAERLREITEALWDAQTFYEKMGALMFGQAFVYGSREGIVRPFTVYEEGFRETPEEFATAYSISGTLLHCYDLLNDFMPGEEEQIVEAAEISNEMYRLVIISDYAPEGNNQALEILTRSFNELKHKCDFKICYVNTEDALCVGNLGKMVDVCGLE</sequence>
<gene>
    <name evidence="1" type="ORF">DW747_05540</name>
</gene>
<reference evidence="1 2" key="1">
    <citation type="submission" date="2018-08" db="EMBL/GenBank/DDBJ databases">
        <title>A genome reference for cultivated species of the human gut microbiota.</title>
        <authorList>
            <person name="Zou Y."/>
            <person name="Xue W."/>
            <person name="Luo G."/>
        </authorList>
    </citation>
    <scope>NUCLEOTIDE SEQUENCE [LARGE SCALE GENOMIC DNA]</scope>
    <source>
        <strain evidence="1 2">AM28-39</strain>
    </source>
</reference>
<evidence type="ECO:0000313" key="2">
    <source>
        <dbReference type="Proteomes" id="UP000261231"/>
    </source>
</evidence>
<accession>A0A3E2XNU7</accession>
<name>A0A3E2XNU7_9FIRM</name>
<dbReference type="RefSeq" id="WP_117539346.1">
    <property type="nucleotide sequence ID" value="NZ_QVFD01000003.1"/>
</dbReference>
<comment type="caution">
    <text evidence="1">The sequence shown here is derived from an EMBL/GenBank/DDBJ whole genome shotgun (WGS) entry which is preliminary data.</text>
</comment>
<evidence type="ECO:0000313" key="1">
    <source>
        <dbReference type="EMBL" id="RGC49403.1"/>
    </source>
</evidence>
<dbReference type="EMBL" id="QVFD01000003">
    <property type="protein sequence ID" value="RGC49403.1"/>
    <property type="molecule type" value="Genomic_DNA"/>
</dbReference>
<protein>
    <submittedName>
        <fullName evidence="1">Uncharacterized protein</fullName>
    </submittedName>
</protein>
<keyword evidence="2" id="KW-1185">Reference proteome</keyword>